<name>A0A2T2YMK9_9BACT</name>
<accession>A0A2T2YMK9</accession>
<dbReference type="Proteomes" id="UP000240357">
    <property type="component" value="Unassembled WGS sequence"/>
</dbReference>
<evidence type="ECO:0000256" key="1">
    <source>
        <dbReference type="SAM" id="Coils"/>
    </source>
</evidence>
<dbReference type="RefSeq" id="WP_106932911.1">
    <property type="nucleotide sequence ID" value="NZ_PYFT01000001.1"/>
</dbReference>
<gene>
    <name evidence="2" type="ORF">AHMF7605_26185</name>
</gene>
<sequence>MIKLDHRIKNLEQDIAFLQTELLDLELRKEAAELFGDKTTAGNYEKDMAEITATLQRMQHDLAALDPALSFATLIR</sequence>
<protein>
    <submittedName>
        <fullName evidence="2">Uncharacterized protein</fullName>
    </submittedName>
</protein>
<keyword evidence="3" id="KW-1185">Reference proteome</keyword>
<dbReference type="AlphaFoldDB" id="A0A2T2YMK9"/>
<organism evidence="2 3">
    <name type="scientific">Adhaeribacter arboris</name>
    <dbReference type="NCBI Taxonomy" id="2072846"/>
    <lineage>
        <taxon>Bacteria</taxon>
        <taxon>Pseudomonadati</taxon>
        <taxon>Bacteroidota</taxon>
        <taxon>Cytophagia</taxon>
        <taxon>Cytophagales</taxon>
        <taxon>Hymenobacteraceae</taxon>
        <taxon>Adhaeribacter</taxon>
    </lineage>
</organism>
<keyword evidence="1" id="KW-0175">Coiled coil</keyword>
<dbReference type="EMBL" id="PYFT01000001">
    <property type="protein sequence ID" value="PSR56735.1"/>
    <property type="molecule type" value="Genomic_DNA"/>
</dbReference>
<comment type="caution">
    <text evidence="2">The sequence shown here is derived from an EMBL/GenBank/DDBJ whole genome shotgun (WGS) entry which is preliminary data.</text>
</comment>
<evidence type="ECO:0000313" key="2">
    <source>
        <dbReference type="EMBL" id="PSR56735.1"/>
    </source>
</evidence>
<feature type="coiled-coil region" evidence="1">
    <location>
        <begin position="1"/>
        <end position="61"/>
    </location>
</feature>
<reference evidence="2 3" key="1">
    <citation type="submission" date="2018-03" db="EMBL/GenBank/DDBJ databases">
        <title>Adhaeribacter sp. HMF7605 Genome sequencing and assembly.</title>
        <authorList>
            <person name="Kang H."/>
            <person name="Kang J."/>
            <person name="Cha I."/>
            <person name="Kim H."/>
            <person name="Joh K."/>
        </authorList>
    </citation>
    <scope>NUCLEOTIDE SEQUENCE [LARGE SCALE GENOMIC DNA]</scope>
    <source>
        <strain evidence="2 3">HMF7605</strain>
    </source>
</reference>
<proteinExistence type="predicted"/>
<evidence type="ECO:0000313" key="3">
    <source>
        <dbReference type="Proteomes" id="UP000240357"/>
    </source>
</evidence>